<dbReference type="Pfam" id="PF13517">
    <property type="entry name" value="FG-GAP_3"/>
    <property type="match status" value="1"/>
</dbReference>
<accession>A0ABU8EW50</accession>
<evidence type="ECO:0000313" key="4">
    <source>
        <dbReference type="Proteomes" id="UP001382455"/>
    </source>
</evidence>
<dbReference type="EMBL" id="JBAWKS010000002">
    <property type="protein sequence ID" value="MEI4551204.1"/>
    <property type="molecule type" value="Genomic_DNA"/>
</dbReference>
<evidence type="ECO:0000313" key="3">
    <source>
        <dbReference type="EMBL" id="MEI4551204.1"/>
    </source>
</evidence>
<reference evidence="3 4" key="1">
    <citation type="submission" date="2023-12" db="EMBL/GenBank/DDBJ databases">
        <title>Friends and Foes: Symbiotic and Algicidal bacterial influence on Karenia brevis blooms.</title>
        <authorList>
            <person name="Fei C."/>
            <person name="Mohamed A.R."/>
            <person name="Booker A."/>
            <person name="Arshad M."/>
            <person name="Klass S."/>
            <person name="Ahn S."/>
            <person name="Gilbert P.M."/>
            <person name="Heil C.A."/>
            <person name="Martinez J.M."/>
            <person name="Amin S.A."/>
        </authorList>
    </citation>
    <scope>NUCLEOTIDE SEQUENCE [LARGE SCALE GENOMIC DNA]</scope>
    <source>
        <strain evidence="3 4">CE15</strain>
    </source>
</reference>
<dbReference type="SUPFAM" id="SSF69318">
    <property type="entry name" value="Integrin alpha N-terminal domain"/>
    <property type="match status" value="1"/>
</dbReference>
<protein>
    <submittedName>
        <fullName evidence="3">VCBS repeat-containing protein</fullName>
    </submittedName>
</protein>
<dbReference type="PANTHER" id="PTHR44103:SF1">
    <property type="entry name" value="PROPROTEIN CONVERTASE P"/>
    <property type="match status" value="1"/>
</dbReference>
<dbReference type="InterPro" id="IPR013517">
    <property type="entry name" value="FG-GAP"/>
</dbReference>
<keyword evidence="4" id="KW-1185">Reference proteome</keyword>
<feature type="chain" id="PRO_5047299561" evidence="2">
    <location>
        <begin position="17"/>
        <end position="472"/>
    </location>
</feature>
<gene>
    <name evidence="3" type="ORF">WAE96_16140</name>
</gene>
<dbReference type="PANTHER" id="PTHR44103">
    <property type="entry name" value="PROPROTEIN CONVERTASE P"/>
    <property type="match status" value="1"/>
</dbReference>
<comment type="caution">
    <text evidence="3">The sequence shown here is derived from an EMBL/GenBank/DDBJ whole genome shotgun (WGS) entry which is preliminary data.</text>
</comment>
<dbReference type="RefSeq" id="WP_336436217.1">
    <property type="nucleotide sequence ID" value="NZ_JBAWKS010000002.1"/>
</dbReference>
<dbReference type="Gene3D" id="2.130.10.130">
    <property type="entry name" value="Integrin alpha, N-terminal"/>
    <property type="match status" value="2"/>
</dbReference>
<evidence type="ECO:0000256" key="1">
    <source>
        <dbReference type="ARBA" id="ARBA00022729"/>
    </source>
</evidence>
<dbReference type="InterPro" id="IPR028994">
    <property type="entry name" value="Integrin_alpha_N"/>
</dbReference>
<sequence>MKKLLPLAFLSSAVCASEPFNLGEFANGKLKFGSANTVFVAGNDKKATLQKINLTDNQVTQLQLPENPIMYSTGYMATEQSPQAFVLTEQGIFHVTEKAQNLIITASSVFTQNSVEQFESFSFTFDVNNDGLTDFYLPGIESQSLYVQQKDGRFLLTSLPLKAETTAKFNNGHLTISNRLPKMPILLDLNNDSIRDLVFFDKTAITFFPVTIDGVSTSVKKFTSFDVLHNKSKQQLTKFEDLNGDGFADIYTKESLADNAQGEVDFDTKFIHRIYFAKPANNEQLFTTSPDIKLTLEGASAISNISDFNGDGVADLALTSIDIGFTDILSMASAAMNNEEFELDTEVAIYKGTGSNQFAKKASASKDFDIAIKLNESNSESGKGVFLKDFNGDGQTDLMVKTDNDELSIYLGDKKRVLSRKAVYIERQLPKSIQNIYSTDFNQDGKEDIVLKMKDKQGNYRIEVQEVKSTKL</sequence>
<organism evidence="3 4">
    <name type="scientific">Pseudoalteromonas spongiae</name>
    <dbReference type="NCBI Taxonomy" id="298657"/>
    <lineage>
        <taxon>Bacteria</taxon>
        <taxon>Pseudomonadati</taxon>
        <taxon>Pseudomonadota</taxon>
        <taxon>Gammaproteobacteria</taxon>
        <taxon>Alteromonadales</taxon>
        <taxon>Pseudoalteromonadaceae</taxon>
        <taxon>Pseudoalteromonas</taxon>
    </lineage>
</organism>
<feature type="signal peptide" evidence="2">
    <location>
        <begin position="1"/>
        <end position="16"/>
    </location>
</feature>
<keyword evidence="1 2" id="KW-0732">Signal</keyword>
<evidence type="ECO:0000256" key="2">
    <source>
        <dbReference type="SAM" id="SignalP"/>
    </source>
</evidence>
<name>A0ABU8EW50_9GAMM</name>
<dbReference type="Proteomes" id="UP001382455">
    <property type="component" value="Unassembled WGS sequence"/>
</dbReference>
<proteinExistence type="predicted"/>